<reference evidence="2 3" key="1">
    <citation type="submission" date="2021-05" db="EMBL/GenBank/DDBJ databases">
        <title>Phylogenetic classification of ten novel species belonging to the genus Bifidobacterium comprising B. colchicus sp. nov., B. abeli sp. nov., B. bicoloris sp. nov., B. guerezis sp. nov., B. rosaliae sp. nov., B. santillanensis sp. nov., B. argentati sp. nov., B. amazzoni sp. nov., B. pluviali sp. nov., and B. pinnaculum sp. nov.</title>
        <authorList>
            <person name="Lugli G.A."/>
            <person name="Ruiz Garcia L."/>
            <person name="Margolles A."/>
            <person name="Ventura M."/>
        </authorList>
    </citation>
    <scope>NUCLEOTIDE SEQUENCE [LARGE SCALE GENOMIC DNA]</scope>
    <source>
        <strain evidence="2 3">6T3</strain>
    </source>
</reference>
<keyword evidence="3" id="KW-1185">Reference proteome</keyword>
<evidence type="ECO:0000313" key="3">
    <source>
        <dbReference type="Proteomes" id="UP000812844"/>
    </source>
</evidence>
<dbReference type="RefSeq" id="WP_219080396.1">
    <property type="nucleotide sequence ID" value="NZ_JAHBBD010000004.1"/>
</dbReference>
<organism evidence="2 3">
    <name type="scientific">Bifidobacterium phasiani</name>
    <dbReference type="NCBI Taxonomy" id="2834431"/>
    <lineage>
        <taxon>Bacteria</taxon>
        <taxon>Bacillati</taxon>
        <taxon>Actinomycetota</taxon>
        <taxon>Actinomycetes</taxon>
        <taxon>Bifidobacteriales</taxon>
        <taxon>Bifidobacteriaceae</taxon>
        <taxon>Bifidobacterium</taxon>
    </lineage>
</organism>
<keyword evidence="1" id="KW-0732">Signal</keyword>
<evidence type="ECO:0000313" key="2">
    <source>
        <dbReference type="EMBL" id="MBW3082359.1"/>
    </source>
</evidence>
<evidence type="ECO:0000256" key="1">
    <source>
        <dbReference type="SAM" id="SignalP"/>
    </source>
</evidence>
<feature type="signal peptide" evidence="1">
    <location>
        <begin position="1"/>
        <end position="22"/>
    </location>
</feature>
<dbReference type="Proteomes" id="UP000812844">
    <property type="component" value="Unassembled WGS sequence"/>
</dbReference>
<dbReference type="PROSITE" id="PS51257">
    <property type="entry name" value="PROKAR_LIPOPROTEIN"/>
    <property type="match status" value="1"/>
</dbReference>
<dbReference type="EMBL" id="JAHBBD010000004">
    <property type="protein sequence ID" value="MBW3082359.1"/>
    <property type="molecule type" value="Genomic_DNA"/>
</dbReference>
<accession>A0ABS6W790</accession>
<comment type="caution">
    <text evidence="2">The sequence shown here is derived from an EMBL/GenBank/DDBJ whole genome shotgun (WGS) entry which is preliminary data.</text>
</comment>
<sequence length="194" mass="19897">MTSLIRRSVAALCCAAACVGLAGCTPPGRAVGDTQDRDAPVAFDGLDRGDVVIGYVGSDLTAMDSLMLDAFASAGLKAVYVPCASNDDPAAAAQGGVEDMAFRQVSIIMVARLDAGGDAAGWDDALSEARRAGIPVVLLDPLAAPDDDTLFAATFTVNDRAADATAIDDAVMTVIDDRPHEREMMVTTFVDGAG</sequence>
<proteinExistence type="predicted"/>
<gene>
    <name evidence="2" type="ORF">KIH73_03025</name>
</gene>
<feature type="chain" id="PRO_5046779146" evidence="1">
    <location>
        <begin position="23"/>
        <end position="194"/>
    </location>
</feature>
<name>A0ABS6W790_9BIFI</name>
<protein>
    <submittedName>
        <fullName evidence="2">Sugar ABC transporter substrate-binding protein</fullName>
    </submittedName>
</protein>